<dbReference type="Proteomes" id="UP000002320">
    <property type="component" value="Unassembled WGS sequence"/>
</dbReference>
<evidence type="ECO:0000313" key="3">
    <source>
        <dbReference type="Proteomes" id="UP000002320"/>
    </source>
</evidence>
<reference evidence="2" key="2">
    <citation type="submission" date="2021-02" db="UniProtKB">
        <authorList>
            <consortium name="EnsemblMetazoa"/>
        </authorList>
    </citation>
    <scope>IDENTIFICATION</scope>
    <source>
        <strain evidence="2">JHB</strain>
    </source>
</reference>
<protein>
    <submittedName>
        <fullName evidence="1 2">Nuclear pore complex protein nup93</fullName>
    </submittedName>
</protein>
<gene>
    <name evidence="2" type="primary">6038642</name>
    <name evidence="1" type="ORF">CpipJ_CPIJ006788</name>
</gene>
<dbReference type="InParanoid" id="B0WI74"/>
<keyword evidence="3" id="KW-1185">Reference proteome</keyword>
<reference evidence="1" key="1">
    <citation type="submission" date="2007-03" db="EMBL/GenBank/DDBJ databases">
        <title>Annotation of Culex pipiens quinquefasciatus.</title>
        <authorList>
            <consortium name="The Broad Institute Genome Sequencing Platform"/>
            <person name="Atkinson P.W."/>
            <person name="Hemingway J."/>
            <person name="Christensen B.M."/>
            <person name="Higgs S."/>
            <person name="Kodira C."/>
            <person name="Hannick L."/>
            <person name="Megy K."/>
            <person name="O'Leary S."/>
            <person name="Pearson M."/>
            <person name="Haas B.J."/>
            <person name="Mauceli E."/>
            <person name="Wortman J.R."/>
            <person name="Lee N.H."/>
            <person name="Guigo R."/>
            <person name="Stanke M."/>
            <person name="Alvarado L."/>
            <person name="Amedeo P."/>
            <person name="Antoine C.H."/>
            <person name="Arensburger P."/>
            <person name="Bidwell S.L."/>
            <person name="Crawford M."/>
            <person name="Camaro F."/>
            <person name="Devon K."/>
            <person name="Engels R."/>
            <person name="Hammond M."/>
            <person name="Howarth C."/>
            <person name="Koehrsen M."/>
            <person name="Lawson D."/>
            <person name="Montgomery P."/>
            <person name="Nene V."/>
            <person name="Nusbaum C."/>
            <person name="Puiu D."/>
            <person name="Romero-Severson J."/>
            <person name="Severson D.W."/>
            <person name="Shumway M."/>
            <person name="Sisk P."/>
            <person name="Stolte C."/>
            <person name="Zeng Q."/>
            <person name="Eisenstadt E."/>
            <person name="Fraser-Liggett C."/>
            <person name="Strausberg R."/>
            <person name="Galagan J."/>
            <person name="Birren B."/>
            <person name="Collins F.H."/>
        </authorList>
    </citation>
    <scope>NUCLEOTIDE SEQUENCE [LARGE SCALE GENOMIC DNA]</scope>
    <source>
        <strain evidence="1">JHB</strain>
    </source>
</reference>
<dbReference type="EMBL" id="DS231944">
    <property type="protein sequence ID" value="EDS28289.1"/>
    <property type="molecule type" value="Genomic_DNA"/>
</dbReference>
<proteinExistence type="predicted"/>
<evidence type="ECO:0000313" key="2">
    <source>
        <dbReference type="EnsemblMetazoa" id="CPIJ006788-PA"/>
    </source>
</evidence>
<dbReference type="KEGG" id="cqu:CpipJ_CPIJ006788"/>
<sequence length="287" mass="31960">MGIFPLRAQKPNKAGAKQNRVNRSVGSLPFSIYESLFATRSSQSGQNYGTRIVTRWFLNYGQGRNDAPECPQRVGGLLHRAVDLKCPCHVLVQPGVEQVQKLTNKTYVFDGLPRVERSRCSCCKQPRSSTRASPSPAPRPMQDLTKALDAELAHVQTVGSYATQNAKILNLIGSFVGFKFANQNQNSSFISLQDGHLEASLANGLLLSARWRRRICSQGYANGRTVSRRFHRCLRGKVSQQLSEDQPQAGAKNPLAIQVLNLERQVRRLLHHRLLQHPEDAGADRPV</sequence>
<dbReference type="HOGENOM" id="CLU_970617_0_0_1"/>
<dbReference type="EnsemblMetazoa" id="CPIJ006788-RA">
    <property type="protein sequence ID" value="CPIJ006788-PA"/>
    <property type="gene ID" value="CPIJ006788"/>
</dbReference>
<name>B0WI74_CULQU</name>
<dbReference type="AlphaFoldDB" id="B0WI74"/>
<accession>B0WI74</accession>
<dbReference type="VEuPathDB" id="VectorBase:CPIJ006788"/>
<evidence type="ECO:0000313" key="1">
    <source>
        <dbReference type="EMBL" id="EDS28289.1"/>
    </source>
</evidence>
<organism>
    <name type="scientific">Culex quinquefasciatus</name>
    <name type="common">Southern house mosquito</name>
    <name type="synonym">Culex pungens</name>
    <dbReference type="NCBI Taxonomy" id="7176"/>
    <lineage>
        <taxon>Eukaryota</taxon>
        <taxon>Metazoa</taxon>
        <taxon>Ecdysozoa</taxon>
        <taxon>Arthropoda</taxon>
        <taxon>Hexapoda</taxon>
        <taxon>Insecta</taxon>
        <taxon>Pterygota</taxon>
        <taxon>Neoptera</taxon>
        <taxon>Endopterygota</taxon>
        <taxon>Diptera</taxon>
        <taxon>Nematocera</taxon>
        <taxon>Culicoidea</taxon>
        <taxon>Culicidae</taxon>
        <taxon>Culicinae</taxon>
        <taxon>Culicini</taxon>
        <taxon>Culex</taxon>
        <taxon>Culex</taxon>
    </lineage>
</organism>